<reference evidence="3" key="1">
    <citation type="submission" date="2017-04" db="EMBL/GenBank/DDBJ databases">
        <authorList>
            <person name="Afonso C.L."/>
            <person name="Miller P.J."/>
            <person name="Scott M.A."/>
            <person name="Spackman E."/>
            <person name="Goraichik I."/>
            <person name="Dimitrov K.M."/>
            <person name="Suarez D.L."/>
            <person name="Swayne D.E."/>
        </authorList>
    </citation>
    <scope>NUCLEOTIDE SEQUENCE</scope>
</reference>
<evidence type="ECO:0000259" key="2">
    <source>
        <dbReference type="Pfam" id="PF00961"/>
    </source>
</evidence>
<keyword evidence="3" id="KW-0496">Mitochondrion</keyword>
<dbReference type="InterPro" id="IPR051289">
    <property type="entry name" value="LAGLIDADG_Endonuclease"/>
</dbReference>
<feature type="domain" description="Homing endonuclease LAGLIDADG" evidence="2">
    <location>
        <begin position="139"/>
        <end position="234"/>
    </location>
</feature>
<dbReference type="Gene3D" id="3.10.28.10">
    <property type="entry name" value="Homing endonucleases"/>
    <property type="match status" value="2"/>
</dbReference>
<dbReference type="SUPFAM" id="SSF55608">
    <property type="entry name" value="Homing endonucleases"/>
    <property type="match status" value="2"/>
</dbReference>
<organism evidence="3">
    <name type="scientific">Malassezia pachydermatis</name>
    <dbReference type="NCBI Taxonomy" id="77020"/>
    <lineage>
        <taxon>Eukaryota</taxon>
        <taxon>Fungi</taxon>
        <taxon>Dikarya</taxon>
        <taxon>Basidiomycota</taxon>
        <taxon>Ustilaginomycotina</taxon>
        <taxon>Malasseziomycetes</taxon>
        <taxon>Malasseziales</taxon>
        <taxon>Malasseziaceae</taxon>
        <taxon>Malassezia</taxon>
    </lineage>
</organism>
<dbReference type="AlphaFoldDB" id="A0A2I6QCP3"/>
<dbReference type="InterPro" id="IPR027434">
    <property type="entry name" value="Homing_endonucl"/>
</dbReference>
<evidence type="ECO:0000313" key="3">
    <source>
        <dbReference type="EMBL" id="AUN28157.1"/>
    </source>
</evidence>
<geneLocation type="mitochondrion" evidence="3"/>
<dbReference type="EMBL" id="KY911092">
    <property type="protein sequence ID" value="AUN28157.1"/>
    <property type="molecule type" value="Genomic_DNA"/>
</dbReference>
<feature type="domain" description="Homing endonuclease LAGLIDADG" evidence="2">
    <location>
        <begin position="27"/>
        <end position="112"/>
    </location>
</feature>
<dbReference type="Pfam" id="PF00961">
    <property type="entry name" value="LAGLIDADG_1"/>
    <property type="match status" value="2"/>
</dbReference>
<dbReference type="GO" id="GO:0005739">
    <property type="term" value="C:mitochondrion"/>
    <property type="evidence" value="ECO:0007669"/>
    <property type="project" value="UniProtKB-ARBA"/>
</dbReference>
<protein>
    <recommendedName>
        <fullName evidence="2">Homing endonuclease LAGLIDADG domain-containing protein</fullName>
    </recommendedName>
</protein>
<proteinExistence type="predicted"/>
<dbReference type="PANTHER" id="PTHR36181:SF4">
    <property type="entry name" value="LAGLIDADG ENDONUCLEASE"/>
    <property type="match status" value="1"/>
</dbReference>
<dbReference type="GO" id="GO:0004519">
    <property type="term" value="F:endonuclease activity"/>
    <property type="evidence" value="ECO:0007669"/>
    <property type="project" value="InterPro"/>
</dbReference>
<name>A0A2I6QCP3_9BASI</name>
<dbReference type="InterPro" id="IPR004860">
    <property type="entry name" value="LAGLIDADG_dom"/>
</dbReference>
<gene>
    <name evidence="3" type="primary">orf260</name>
</gene>
<accession>A0A2I6QCP3</accession>
<evidence type="ECO:0000256" key="1">
    <source>
        <dbReference type="ARBA" id="ARBA00002670"/>
    </source>
</evidence>
<comment type="function">
    <text evidence="1">Mitochondrial DNA endonuclease involved in intron homing.</text>
</comment>
<sequence>MNKANFQFSLFKKYNNIVTTSFLEWFVGFTEGDGSFIVNSRGNVTFVVTQHSKNKYILNSIRDQLGFGNVIRQGITTNRFVVNKKADIYKLILLFNGNIVLPSKKKAFSLWVDQYNKMNQENVNVLSQDLLPSKENAWLAGFTDAEGCFTCSLLGNSSSYRYRFLLVQKGIENKVILDSIQSFLGGKVSSMHMKDMYQLTVNGRKNAKKVMEYFDKYSLQTTKKKSYDIWKSVHDDLQNKKHMNTFTRDILKKKVISINH</sequence>
<dbReference type="PANTHER" id="PTHR36181">
    <property type="entry name" value="INTRON-ENCODED ENDONUCLEASE AI3-RELATED"/>
    <property type="match status" value="1"/>
</dbReference>